<dbReference type="Pfam" id="PF21597">
    <property type="entry name" value="TetR_C_43"/>
    <property type="match status" value="1"/>
</dbReference>
<dbReference type="EMBL" id="FOME01000006">
    <property type="protein sequence ID" value="SFD80017.1"/>
    <property type="molecule type" value="Genomic_DNA"/>
</dbReference>
<dbReference type="GO" id="GO:0003700">
    <property type="term" value="F:DNA-binding transcription factor activity"/>
    <property type="evidence" value="ECO:0007669"/>
    <property type="project" value="TreeGrafter"/>
</dbReference>
<dbReference type="PROSITE" id="PS50977">
    <property type="entry name" value="HTH_TETR_2"/>
    <property type="match status" value="1"/>
</dbReference>
<dbReference type="PANTHER" id="PTHR30055">
    <property type="entry name" value="HTH-TYPE TRANSCRIPTIONAL REGULATOR RUTR"/>
    <property type="match status" value="1"/>
</dbReference>
<name>A0A1H5WWG4_9PSEU</name>
<evidence type="ECO:0000313" key="6">
    <source>
        <dbReference type="EMBL" id="SEG03317.1"/>
    </source>
</evidence>
<proteinExistence type="predicted"/>
<evidence type="ECO:0000256" key="2">
    <source>
        <dbReference type="ARBA" id="ARBA00023125"/>
    </source>
</evidence>
<evidence type="ECO:0000256" key="1">
    <source>
        <dbReference type="ARBA" id="ARBA00023015"/>
    </source>
</evidence>
<evidence type="ECO:0000313" key="9">
    <source>
        <dbReference type="Proteomes" id="UP000236729"/>
    </source>
</evidence>
<dbReference type="PANTHER" id="PTHR30055:SF234">
    <property type="entry name" value="HTH-TYPE TRANSCRIPTIONAL REGULATOR BETI"/>
    <property type="match status" value="1"/>
</dbReference>
<evidence type="ECO:0000313" key="7">
    <source>
        <dbReference type="EMBL" id="SFD80017.1"/>
    </source>
</evidence>
<sequence>MTTGSVSPRRADTRRNHERILTAAATALAGSGEISFNAIAKQAGVGVGTVYRHFPNPEALVIAVYRRELQHLVDVVPELLAQHSPDLAFRTWTADHLVRYMMTKRGLAKALGAAASSHGEMLAKAHEAMTGAVTTLLEANIQAGTVRPDLEPETLIRGLGGLFFLDPSSDWRAPTEKLIDLLWRGMSAGDPPPSA</sequence>
<dbReference type="InterPro" id="IPR050109">
    <property type="entry name" value="HTH-type_TetR-like_transc_reg"/>
</dbReference>
<dbReference type="Pfam" id="PF00440">
    <property type="entry name" value="TetR_N"/>
    <property type="match status" value="1"/>
</dbReference>
<dbReference type="Gene3D" id="1.10.357.10">
    <property type="entry name" value="Tetracycline Repressor, domain 2"/>
    <property type="match status" value="1"/>
</dbReference>
<evidence type="ECO:0000256" key="4">
    <source>
        <dbReference type="PROSITE-ProRule" id="PRU00335"/>
    </source>
</evidence>
<dbReference type="InterPro" id="IPR001647">
    <property type="entry name" value="HTH_TetR"/>
</dbReference>
<dbReference type="SUPFAM" id="SSF48498">
    <property type="entry name" value="Tetracyclin repressor-like, C-terminal domain"/>
    <property type="match status" value="1"/>
</dbReference>
<reference evidence="6" key="2">
    <citation type="submission" date="2016-10" db="EMBL/GenBank/DDBJ databases">
        <authorList>
            <person name="de Groot N.N."/>
        </authorList>
    </citation>
    <scope>NUCLEOTIDE SEQUENCE [LARGE SCALE GENOMIC DNA]</scope>
    <source>
        <strain evidence="6">ATCC 20501</strain>
    </source>
</reference>
<protein>
    <submittedName>
        <fullName evidence="6">Transcriptional regulator, TetR family</fullName>
    </submittedName>
</protein>
<accession>A0A1H5WWG4</accession>
<keyword evidence="3" id="KW-0804">Transcription</keyword>
<dbReference type="SUPFAM" id="SSF46689">
    <property type="entry name" value="Homeodomain-like"/>
    <property type="match status" value="1"/>
</dbReference>
<feature type="DNA-binding region" description="H-T-H motif" evidence="4">
    <location>
        <begin position="35"/>
        <end position="54"/>
    </location>
</feature>
<keyword evidence="1" id="KW-0805">Transcription regulation</keyword>
<dbReference type="InterPro" id="IPR036271">
    <property type="entry name" value="Tet_transcr_reg_TetR-rel_C_sf"/>
</dbReference>
<dbReference type="InterPro" id="IPR009057">
    <property type="entry name" value="Homeodomain-like_sf"/>
</dbReference>
<dbReference type="Proteomes" id="UP000199690">
    <property type="component" value="Unassembled WGS sequence"/>
</dbReference>
<evidence type="ECO:0000256" key="3">
    <source>
        <dbReference type="ARBA" id="ARBA00023163"/>
    </source>
</evidence>
<accession>A0A1I1VAL6</accession>
<organism evidence="6 9">
    <name type="scientific">Saccharopolyspora kobensis</name>
    <dbReference type="NCBI Taxonomy" id="146035"/>
    <lineage>
        <taxon>Bacteria</taxon>
        <taxon>Bacillati</taxon>
        <taxon>Actinomycetota</taxon>
        <taxon>Actinomycetes</taxon>
        <taxon>Pseudonocardiales</taxon>
        <taxon>Pseudonocardiaceae</taxon>
        <taxon>Saccharopolyspora</taxon>
    </lineage>
</organism>
<reference evidence="8 9" key="1">
    <citation type="submission" date="2016-10" db="EMBL/GenBank/DDBJ databases">
        <authorList>
            <person name="Varghese N."/>
            <person name="Submissions S."/>
        </authorList>
    </citation>
    <scope>NUCLEOTIDE SEQUENCE [LARGE SCALE GENOMIC DNA]</scope>
    <source>
        <strain evidence="9">ATCC 20501</strain>
        <strain evidence="7 8">CGMCC 4.3529</strain>
    </source>
</reference>
<dbReference type="Proteomes" id="UP000236729">
    <property type="component" value="Unassembled WGS sequence"/>
</dbReference>
<dbReference type="AlphaFoldDB" id="A0A1H5WWG4"/>
<dbReference type="SMR" id="A0A1H5WWG4"/>
<keyword evidence="2 4" id="KW-0238">DNA-binding</keyword>
<evidence type="ECO:0000313" key="8">
    <source>
        <dbReference type="Proteomes" id="UP000199690"/>
    </source>
</evidence>
<dbReference type="RefSeq" id="WP_093353566.1">
    <property type="nucleotide sequence ID" value="NZ_FNVB01000002.1"/>
</dbReference>
<dbReference type="EMBL" id="FNVB01000002">
    <property type="protein sequence ID" value="SEG03317.1"/>
    <property type="molecule type" value="Genomic_DNA"/>
</dbReference>
<gene>
    <name evidence="6" type="ORF">SAMN02982929_01316</name>
    <name evidence="7" type="ORF">SAMN05216506_106292</name>
</gene>
<dbReference type="InterPro" id="IPR049445">
    <property type="entry name" value="TetR_SbtR-like_C"/>
</dbReference>
<feature type="domain" description="HTH tetR-type" evidence="5">
    <location>
        <begin position="14"/>
        <end position="72"/>
    </location>
</feature>
<dbReference type="GO" id="GO:0000976">
    <property type="term" value="F:transcription cis-regulatory region binding"/>
    <property type="evidence" value="ECO:0007669"/>
    <property type="project" value="TreeGrafter"/>
</dbReference>
<keyword evidence="8" id="KW-1185">Reference proteome</keyword>
<evidence type="ECO:0000259" key="5">
    <source>
        <dbReference type="PROSITE" id="PS50977"/>
    </source>
</evidence>